<protein>
    <recommendedName>
        <fullName evidence="5">CCR4-Not complex component Not1 C-terminal domain-containing protein</fullName>
    </recommendedName>
</protein>
<dbReference type="PANTHER" id="PTHR13162">
    <property type="entry name" value="CCR4-NOT TRANSCRIPTION COMPLEX"/>
    <property type="match status" value="1"/>
</dbReference>
<dbReference type="GO" id="GO:0030015">
    <property type="term" value="C:CCR4-NOT core complex"/>
    <property type="evidence" value="ECO:0007669"/>
    <property type="project" value="InterPro"/>
</dbReference>
<dbReference type="Pfam" id="PF04054">
    <property type="entry name" value="Not1"/>
    <property type="match status" value="1"/>
</dbReference>
<dbReference type="PANTHER" id="PTHR13162:SF8">
    <property type="entry name" value="CCR4-NOT TRANSCRIPTION COMPLEX SUBUNIT 1"/>
    <property type="match status" value="1"/>
</dbReference>
<dbReference type="STRING" id="34508.A0A4U5NFP2"/>
<dbReference type="InterPro" id="IPR032191">
    <property type="entry name" value="CNOT1_CAF1_bind"/>
</dbReference>
<reference evidence="3 4" key="2">
    <citation type="journal article" date="2019" name="G3 (Bethesda)">
        <title>Hybrid Assembly of the Genome of the Entomopathogenic Nematode Steinernema carpocapsae Identifies the X-Chromosome.</title>
        <authorList>
            <person name="Serra L."/>
            <person name="Macchietto M."/>
            <person name="Macias-Munoz A."/>
            <person name="McGill C.J."/>
            <person name="Rodriguez I.M."/>
            <person name="Rodriguez B."/>
            <person name="Murad R."/>
            <person name="Mortazavi A."/>
        </authorList>
    </citation>
    <scope>NUCLEOTIDE SEQUENCE [LARGE SCALE GENOMIC DNA]</scope>
    <source>
        <strain evidence="3 4">ALL</strain>
    </source>
</reference>
<feature type="domain" description="CCR4-Not complex component Not1 C-terminal" evidence="1">
    <location>
        <begin position="618"/>
        <end position="704"/>
    </location>
</feature>
<evidence type="ECO:0000313" key="3">
    <source>
        <dbReference type="EMBL" id="TKR81879.1"/>
    </source>
</evidence>
<organism evidence="3 4">
    <name type="scientific">Steinernema carpocapsae</name>
    <name type="common">Entomopathogenic nematode</name>
    <dbReference type="NCBI Taxonomy" id="34508"/>
    <lineage>
        <taxon>Eukaryota</taxon>
        <taxon>Metazoa</taxon>
        <taxon>Ecdysozoa</taxon>
        <taxon>Nematoda</taxon>
        <taxon>Chromadorea</taxon>
        <taxon>Rhabditida</taxon>
        <taxon>Tylenchina</taxon>
        <taxon>Panagrolaimomorpha</taxon>
        <taxon>Strongyloidoidea</taxon>
        <taxon>Steinernematidae</taxon>
        <taxon>Steinernema</taxon>
    </lineage>
</organism>
<evidence type="ECO:0008006" key="5">
    <source>
        <dbReference type="Google" id="ProtNLM"/>
    </source>
</evidence>
<reference evidence="3 4" key="1">
    <citation type="journal article" date="2015" name="Genome Biol.">
        <title>Comparative genomics of Steinernema reveals deeply conserved gene regulatory networks.</title>
        <authorList>
            <person name="Dillman A.R."/>
            <person name="Macchietto M."/>
            <person name="Porter C.F."/>
            <person name="Rogers A."/>
            <person name="Williams B."/>
            <person name="Antoshechkin I."/>
            <person name="Lee M.M."/>
            <person name="Goodwin Z."/>
            <person name="Lu X."/>
            <person name="Lewis E.E."/>
            <person name="Goodrich-Blair H."/>
            <person name="Stock S.P."/>
            <person name="Adams B.J."/>
            <person name="Sternberg P.W."/>
            <person name="Mortazavi A."/>
        </authorList>
    </citation>
    <scope>NUCLEOTIDE SEQUENCE [LARGE SCALE GENOMIC DNA]</scope>
    <source>
        <strain evidence="3 4">ALL</strain>
    </source>
</reference>
<sequence>MYNKLICATLPDDVNWQPDVRVAESVKFILNNLQMTNVLEKVQELRILAPPENAFFSRWLARQLLMTRVFTQPNFLSTYYFLLIAMKCPEFEKHVRDETYRQIRRLLTERASKTISDRQALKNLGTWLGFLTLARNKPMSYRDLNLGEILKVAQECGDEELGYVVPLITKILRASRLSTICGPESAYTGSLLKLLVDLHKVESLKLNVKFEIEILFRALSVTLDDSREAKTNLRFAKILSVPLAAAEIFMAFHNVAGDIPEKIPGIDEELILRLNGCDLDPPTVEDVRKIVTSGRLTASLASMAPMMAALPTLTPSTPPPVSPRPPVPKPAPPQQIRVAAMMMPPGTMAGPSSMMHHMPPPMVSPIGPPRVAPMPARVSPIARPSMSSPSTGPSRHWAEQARESRAASMMTSMVSTMTAPMAPPMGLGFAPPLSEPPMALNNNYSSLGSPFQLDVNLEPVQNFGPIVDVMAKHLYSTYYTRVGAADQEQAALAIFDQLKIKTYLKSKTMVPFISTFLRKAVAICNENERYGATEKRHFCMFVLDTVGQLIVCTIEQYPNMEIKLELFRTIFSCMIETIFQEMTVPARNNFYALPYFRVFMSVMWRLNKFYEGQHEVLFRFQTLFIAVMSALEPLKAPMCAYMWLATIGQSDIMMSFIRNPAYRYKTRDYYVNMLLSMFNFLDYFYSRGLVNDAVEDFHYGVTRLWKAIPKSAAVRSDGRAAQAEFEVKLRGLLAQR</sequence>
<dbReference type="OrthoDB" id="1933107at2759"/>
<dbReference type="GO" id="GO:0060090">
    <property type="term" value="F:molecular adaptor activity"/>
    <property type="evidence" value="ECO:0007669"/>
    <property type="project" value="TreeGrafter"/>
</dbReference>
<dbReference type="Pfam" id="PF16415">
    <property type="entry name" value="CNOT1_CAF1_bind"/>
    <property type="match status" value="1"/>
</dbReference>
<dbReference type="GO" id="GO:0000288">
    <property type="term" value="P:nuclear-transcribed mRNA catabolic process, deadenylation-dependent decay"/>
    <property type="evidence" value="ECO:0007669"/>
    <property type="project" value="TreeGrafter"/>
</dbReference>
<gene>
    <name evidence="3" type="ORF">L596_015680</name>
</gene>
<proteinExistence type="predicted"/>
<name>A0A4U5NFP2_STECR</name>
<dbReference type="GO" id="GO:0017148">
    <property type="term" value="P:negative regulation of translation"/>
    <property type="evidence" value="ECO:0007669"/>
    <property type="project" value="InterPro"/>
</dbReference>
<dbReference type="Gene3D" id="1.25.40.180">
    <property type="match status" value="1"/>
</dbReference>
<keyword evidence="4" id="KW-1185">Reference proteome</keyword>
<accession>A0A4U5NFP2</accession>
<dbReference type="InterPro" id="IPR007196">
    <property type="entry name" value="CCR4-Not_Not1_C"/>
</dbReference>
<evidence type="ECO:0000259" key="2">
    <source>
        <dbReference type="Pfam" id="PF16415"/>
    </source>
</evidence>
<evidence type="ECO:0000313" key="4">
    <source>
        <dbReference type="Proteomes" id="UP000298663"/>
    </source>
</evidence>
<dbReference type="Proteomes" id="UP000298663">
    <property type="component" value="Unassembled WGS sequence"/>
</dbReference>
<evidence type="ECO:0000259" key="1">
    <source>
        <dbReference type="Pfam" id="PF04054"/>
    </source>
</evidence>
<dbReference type="InterPro" id="IPR040398">
    <property type="entry name" value="Not1"/>
</dbReference>
<comment type="caution">
    <text evidence="3">The sequence shown here is derived from an EMBL/GenBank/DDBJ whole genome shotgun (WGS) entry which is preliminary data.</text>
</comment>
<dbReference type="EMBL" id="AZBU02000004">
    <property type="protein sequence ID" value="TKR81879.1"/>
    <property type="molecule type" value="Genomic_DNA"/>
</dbReference>
<dbReference type="AlphaFoldDB" id="A0A4U5NFP2"/>
<dbReference type="GO" id="GO:0000932">
    <property type="term" value="C:P-body"/>
    <property type="evidence" value="ECO:0007669"/>
    <property type="project" value="TreeGrafter"/>
</dbReference>
<feature type="domain" description="CCR4-NOT transcription complex subunit 1 CAF1-binding" evidence="2">
    <location>
        <begin position="17"/>
        <end position="228"/>
    </location>
</feature>
<dbReference type="Gene3D" id="1.25.40.790">
    <property type="match status" value="1"/>
</dbReference>